<comment type="similarity">
    <text evidence="4">Belongs to the glycosyltransferase 4 family.</text>
</comment>
<protein>
    <recommendedName>
        <fullName evidence="6">UDP-N-acetylglucosamine--dolichyl-phosphate N-acetylglucosaminephosphotransferase</fullName>
        <ecNumber evidence="5">2.7.8.15</ecNumber>
    </recommendedName>
    <alternativeName>
        <fullName evidence="15">GlcNAc-1-P transferase</fullName>
    </alternativeName>
    <alternativeName>
        <fullName evidence="16">N-acetylglucosamine-1-phosphate transferase</fullName>
    </alternativeName>
</protein>
<organism evidence="20 21">
    <name type="scientific">Trichogramma brassicae</name>
    <dbReference type="NCBI Taxonomy" id="86971"/>
    <lineage>
        <taxon>Eukaryota</taxon>
        <taxon>Metazoa</taxon>
        <taxon>Ecdysozoa</taxon>
        <taxon>Arthropoda</taxon>
        <taxon>Hexapoda</taxon>
        <taxon>Insecta</taxon>
        <taxon>Pterygota</taxon>
        <taxon>Neoptera</taxon>
        <taxon>Endopterygota</taxon>
        <taxon>Hymenoptera</taxon>
        <taxon>Apocrita</taxon>
        <taxon>Proctotrupomorpha</taxon>
        <taxon>Chalcidoidea</taxon>
        <taxon>Trichogrammatidae</taxon>
        <taxon>Trichogramma</taxon>
    </lineage>
</organism>
<evidence type="ECO:0000256" key="3">
    <source>
        <dbReference type="ARBA" id="ARBA00004922"/>
    </source>
</evidence>
<dbReference type="OrthoDB" id="10262326at2759"/>
<feature type="transmembrane region" description="Helical" evidence="19">
    <location>
        <begin position="275"/>
        <end position="295"/>
    </location>
</feature>
<comment type="pathway">
    <text evidence="3">Protein modification; protein glycosylation.</text>
</comment>
<evidence type="ECO:0000256" key="5">
    <source>
        <dbReference type="ARBA" id="ARBA00013225"/>
    </source>
</evidence>
<feature type="transmembrane region" description="Helical" evidence="19">
    <location>
        <begin position="153"/>
        <end position="178"/>
    </location>
</feature>
<keyword evidence="8" id="KW-0808">Transferase</keyword>
<feature type="transmembrane region" description="Helical" evidence="19">
    <location>
        <begin position="251"/>
        <end position="269"/>
    </location>
</feature>
<evidence type="ECO:0000256" key="4">
    <source>
        <dbReference type="ARBA" id="ARBA00009317"/>
    </source>
</evidence>
<gene>
    <name evidence="20" type="ORF">TBRA_LOCUS3099</name>
</gene>
<feature type="transmembrane region" description="Helical" evidence="19">
    <location>
        <begin position="221"/>
        <end position="239"/>
    </location>
</feature>
<evidence type="ECO:0000256" key="1">
    <source>
        <dbReference type="ARBA" id="ARBA00001946"/>
    </source>
</evidence>
<feature type="transmembrane region" description="Helical" evidence="19">
    <location>
        <begin position="190"/>
        <end position="209"/>
    </location>
</feature>
<keyword evidence="13 19" id="KW-1133">Transmembrane helix</keyword>
<dbReference type="AlphaFoldDB" id="A0A6H5I828"/>
<feature type="transmembrane region" description="Helical" evidence="19">
    <location>
        <begin position="96"/>
        <end position="112"/>
    </location>
</feature>
<comment type="function">
    <text evidence="17">UDP-N-acetylglucosamine--dolichyl-phosphate N-acetylglucosaminephosphotransferase that operates in the biosynthetic pathway of dolichol-linked oligosaccharides, the glycan precursors employed in protein asparagine (N)-glycosylation. The assembly of dolichol-linked oligosaccharides begins on the cytosolic side of the endoplasmic reticulum membrane and finishes in its lumen. The sequential addition of sugars to dolichol pyrophosphate produces dolichol-linked oligosaccharides containing fourteen sugars, including two GlcNAcs, nine mannoses and three glucoses. Once assembled, the oligosaccharide is transferred from the lipid to nascent proteins by oligosaccharyltransferases. Catalyzes the initial step of dolichol-linked oligosaccharide biosynthesis, transfering GlcNAc-1-P from cytosolic UDP-GlcNAc onto the carrier lipid dolichyl phosphate (P-dolichol), yielding GlcNAc-P-P-dolichol embedded in the cytoplasmic leaflet of the endoplasmic reticulum membrane.</text>
</comment>
<dbReference type="Pfam" id="PF00953">
    <property type="entry name" value="Glycos_transf_4"/>
    <property type="match status" value="1"/>
</dbReference>
<dbReference type="UniPathway" id="UPA00378"/>
<reference evidence="20 21" key="1">
    <citation type="submission" date="2020-02" db="EMBL/GenBank/DDBJ databases">
        <authorList>
            <person name="Ferguson B K."/>
        </authorList>
    </citation>
    <scope>NUCLEOTIDE SEQUENCE [LARGE SCALE GENOMIC DNA]</scope>
</reference>
<keyword evidence="11" id="KW-0256">Endoplasmic reticulum</keyword>
<evidence type="ECO:0000256" key="16">
    <source>
        <dbReference type="ARBA" id="ARBA00033238"/>
    </source>
</evidence>
<dbReference type="InterPro" id="IPR000715">
    <property type="entry name" value="Glycosyl_transferase_4"/>
</dbReference>
<evidence type="ECO:0000256" key="7">
    <source>
        <dbReference type="ARBA" id="ARBA00022676"/>
    </source>
</evidence>
<keyword evidence="21" id="KW-1185">Reference proteome</keyword>
<dbReference type="GO" id="GO:0005789">
    <property type="term" value="C:endoplasmic reticulum membrane"/>
    <property type="evidence" value="ECO:0007669"/>
    <property type="project" value="UniProtKB-SubCell"/>
</dbReference>
<dbReference type="PANTHER" id="PTHR10571:SF0">
    <property type="entry name" value="UDP-N-ACETYLGLUCOSAMINE--DOLICHYL-PHOSPHATE N-ACETYLGLUCOSAMINEPHOSPHOTRANSFERASE"/>
    <property type="match status" value="1"/>
</dbReference>
<dbReference type="PANTHER" id="PTHR10571">
    <property type="entry name" value="UDP-N-ACETYLGLUCOSAMINE--DOLICHYL-PHOSPHATE N-ACETYLGLUCOSAMINEPHOSPHOTRANSFERASE"/>
    <property type="match status" value="1"/>
</dbReference>
<comment type="subcellular location">
    <subcellularLocation>
        <location evidence="2">Endoplasmic reticulum membrane</location>
        <topology evidence="2">Multi-pass membrane protein</topology>
    </subcellularLocation>
</comment>
<evidence type="ECO:0000313" key="20">
    <source>
        <dbReference type="EMBL" id="CAB0031119.1"/>
    </source>
</evidence>
<dbReference type="EC" id="2.7.8.15" evidence="5"/>
<evidence type="ECO:0000256" key="10">
    <source>
        <dbReference type="ARBA" id="ARBA00022723"/>
    </source>
</evidence>
<evidence type="ECO:0000256" key="11">
    <source>
        <dbReference type="ARBA" id="ARBA00022824"/>
    </source>
</evidence>
<feature type="transmembrane region" description="Helical" evidence="19">
    <location>
        <begin position="6"/>
        <end position="33"/>
    </location>
</feature>
<evidence type="ECO:0000256" key="6">
    <source>
        <dbReference type="ARBA" id="ARBA00017659"/>
    </source>
</evidence>
<keyword evidence="9 19" id="KW-0812">Transmembrane</keyword>
<dbReference type="CDD" id="cd06855">
    <property type="entry name" value="GT_GPT_euk"/>
    <property type="match status" value="1"/>
</dbReference>
<evidence type="ECO:0000256" key="18">
    <source>
        <dbReference type="ARBA" id="ARBA00045078"/>
    </source>
</evidence>
<keyword evidence="12" id="KW-0460">Magnesium</keyword>
<evidence type="ECO:0000256" key="15">
    <source>
        <dbReference type="ARBA" id="ARBA00029567"/>
    </source>
</evidence>
<evidence type="ECO:0000256" key="19">
    <source>
        <dbReference type="SAM" id="Phobius"/>
    </source>
</evidence>
<evidence type="ECO:0000256" key="2">
    <source>
        <dbReference type="ARBA" id="ARBA00004477"/>
    </source>
</evidence>
<evidence type="ECO:0000256" key="9">
    <source>
        <dbReference type="ARBA" id="ARBA00022692"/>
    </source>
</evidence>
<proteinExistence type="inferred from homology"/>
<dbReference type="GO" id="GO:0046872">
    <property type="term" value="F:metal ion binding"/>
    <property type="evidence" value="ECO:0007669"/>
    <property type="project" value="UniProtKB-KW"/>
</dbReference>
<feature type="transmembrane region" description="Helical" evidence="19">
    <location>
        <begin position="377"/>
        <end position="396"/>
    </location>
</feature>
<comment type="cofactor">
    <cofactor evidence="1">
        <name>Mg(2+)</name>
        <dbReference type="ChEBI" id="CHEBI:18420"/>
    </cofactor>
</comment>
<dbReference type="InterPro" id="IPR033895">
    <property type="entry name" value="GPT"/>
</dbReference>
<evidence type="ECO:0000313" key="21">
    <source>
        <dbReference type="Proteomes" id="UP000479190"/>
    </source>
</evidence>
<comment type="catalytic activity">
    <reaction evidence="18">
        <text>a di-trans,poly-cis-dolichyl phosphate + UDP-N-acetyl-alpha-D-glucosamine = an N-acetyl-alpha-D-glucosaminyl-diphospho-di-trans,poly-cis-dolichol + UMP</text>
        <dbReference type="Rhea" id="RHEA:13289"/>
        <dbReference type="Rhea" id="RHEA-COMP:19498"/>
        <dbReference type="Rhea" id="RHEA-COMP:19507"/>
        <dbReference type="ChEBI" id="CHEBI:57683"/>
        <dbReference type="ChEBI" id="CHEBI:57705"/>
        <dbReference type="ChEBI" id="CHEBI:57865"/>
        <dbReference type="ChEBI" id="CHEBI:58427"/>
        <dbReference type="EC" id="2.7.8.15"/>
    </reaction>
    <physiologicalReaction direction="left-to-right" evidence="18">
        <dbReference type="Rhea" id="RHEA:13290"/>
    </physiologicalReaction>
</comment>
<name>A0A6H5I828_9HYME</name>
<evidence type="ECO:0000256" key="17">
    <source>
        <dbReference type="ARBA" id="ARBA00044717"/>
    </source>
</evidence>
<accession>A0A6H5I828</accession>
<evidence type="ECO:0000256" key="8">
    <source>
        <dbReference type="ARBA" id="ARBA00022679"/>
    </source>
</evidence>
<keyword evidence="14 19" id="KW-0472">Membrane</keyword>
<evidence type="ECO:0000256" key="12">
    <source>
        <dbReference type="ARBA" id="ARBA00022842"/>
    </source>
</evidence>
<dbReference type="GO" id="GO:0003975">
    <property type="term" value="F:UDP-N-acetylglucosamine-dolichyl-phosphate N-acetylglucosaminephosphotransferase activity"/>
    <property type="evidence" value="ECO:0007669"/>
    <property type="project" value="UniProtKB-EC"/>
</dbReference>
<evidence type="ECO:0000256" key="14">
    <source>
        <dbReference type="ARBA" id="ARBA00023136"/>
    </source>
</evidence>
<dbReference type="Proteomes" id="UP000479190">
    <property type="component" value="Unassembled WGS sequence"/>
</dbReference>
<feature type="transmembrane region" description="Helical" evidence="19">
    <location>
        <begin position="54"/>
        <end position="76"/>
    </location>
</feature>
<keyword evidence="10" id="KW-0479">Metal-binding</keyword>
<feature type="transmembrane region" description="Helical" evidence="19">
    <location>
        <begin position="124"/>
        <end position="141"/>
    </location>
</feature>
<dbReference type="EMBL" id="CADCXV010000635">
    <property type="protein sequence ID" value="CAB0031119.1"/>
    <property type="molecule type" value="Genomic_DNA"/>
</dbReference>
<keyword evidence="7" id="KW-0328">Glycosyltransferase</keyword>
<dbReference type="GO" id="GO:0006488">
    <property type="term" value="P:dolichol-linked oligosaccharide biosynthetic process"/>
    <property type="evidence" value="ECO:0007669"/>
    <property type="project" value="InterPro"/>
</dbReference>
<dbReference type="GO" id="GO:0016757">
    <property type="term" value="F:glycosyltransferase activity"/>
    <property type="evidence" value="ECO:0007669"/>
    <property type="project" value="UniProtKB-KW"/>
</dbReference>
<sequence length="403" mass="46058">MDQLPFQSLPLCGILAMSICTYFATLSLIPVLREKFIKANLFGIDMNKKTHKKIPEAMGIISGGTFLITMFLFIPVRFSYYIFNDVNLPRNELDELLAALLSICCMLLFGFLDDVLNLKWRHKLFLPTISSLPLLIVYYINSNSTLIIVPKPFRTFFGLSIDLGIFYYFYMLMLAVFCTNAINIHAGINGLEAGQSIVIAISIIIFNGVELFGKCIQAHQFSLYLMIPFLASSVALFKYNRYPASVFVGDTFCYSSGMTFVVVGIIGHFSKTMLLFFMPQIFNFLYSVPQLFHLIPCPRHRLPKYDEKTDISKPSVIVFDKKELNRLARFIMSIFRCFRVVDWKESDDGIVVCNNLTLNNFVLIFFGPIREPSLTNIMLLIQVICSVFAFIIRYPLASVFYDT</sequence>
<evidence type="ECO:0000256" key="13">
    <source>
        <dbReference type="ARBA" id="ARBA00022989"/>
    </source>
</evidence>